<feature type="region of interest" description="Disordered" evidence="2">
    <location>
        <begin position="392"/>
        <end position="513"/>
    </location>
</feature>
<protein>
    <submittedName>
        <fullName evidence="3">Tnfaip3-interacting protein 2</fullName>
    </submittedName>
</protein>
<feature type="compositionally biased region" description="Basic and acidic residues" evidence="2">
    <location>
        <begin position="180"/>
        <end position="198"/>
    </location>
</feature>
<dbReference type="GO" id="GO:0000281">
    <property type="term" value="P:mitotic cytokinesis"/>
    <property type="evidence" value="ECO:0007669"/>
    <property type="project" value="InterPro"/>
</dbReference>
<dbReference type="Gene3D" id="1.20.5.990">
    <property type="entry name" value="Nemo cc2-lz domain - 1d5 darpin complex"/>
    <property type="match status" value="1"/>
</dbReference>
<comment type="caution">
    <text evidence="3">The sequence shown here is derived from an EMBL/GenBank/DDBJ whole genome shotgun (WGS) entry which is preliminary data.</text>
</comment>
<organism evidence="3 4">
    <name type="scientific">Plakobranchus ocellatus</name>
    <dbReference type="NCBI Taxonomy" id="259542"/>
    <lineage>
        <taxon>Eukaryota</taxon>
        <taxon>Metazoa</taxon>
        <taxon>Spiralia</taxon>
        <taxon>Lophotrochozoa</taxon>
        <taxon>Mollusca</taxon>
        <taxon>Gastropoda</taxon>
        <taxon>Heterobranchia</taxon>
        <taxon>Euthyneura</taxon>
        <taxon>Panpulmonata</taxon>
        <taxon>Sacoglossa</taxon>
        <taxon>Placobranchoidea</taxon>
        <taxon>Plakobranchidae</taxon>
        <taxon>Plakobranchus</taxon>
    </lineage>
</organism>
<feature type="compositionally biased region" description="Polar residues" evidence="2">
    <location>
        <begin position="398"/>
        <end position="430"/>
    </location>
</feature>
<evidence type="ECO:0000256" key="1">
    <source>
        <dbReference type="SAM" id="Coils"/>
    </source>
</evidence>
<dbReference type="AlphaFoldDB" id="A0AAV3Z290"/>
<evidence type="ECO:0000256" key="2">
    <source>
        <dbReference type="SAM" id="MobiDB-lite"/>
    </source>
</evidence>
<dbReference type="PANTHER" id="PTHR31838:SF1">
    <property type="entry name" value="CENTROSOMAL PROTEIN OF 55 KDA"/>
    <property type="match status" value="1"/>
</dbReference>
<evidence type="ECO:0000313" key="3">
    <source>
        <dbReference type="EMBL" id="GFN88646.1"/>
    </source>
</evidence>
<evidence type="ECO:0000313" key="4">
    <source>
        <dbReference type="Proteomes" id="UP000735302"/>
    </source>
</evidence>
<dbReference type="Proteomes" id="UP000735302">
    <property type="component" value="Unassembled WGS sequence"/>
</dbReference>
<dbReference type="EMBL" id="BLXT01001860">
    <property type="protein sequence ID" value="GFN88646.1"/>
    <property type="molecule type" value="Genomic_DNA"/>
</dbReference>
<gene>
    <name evidence="3" type="ORF">PoB_001515200</name>
</gene>
<reference evidence="3 4" key="1">
    <citation type="journal article" date="2021" name="Elife">
        <title>Chloroplast acquisition without the gene transfer in kleptoplastic sea slugs, Plakobranchus ocellatus.</title>
        <authorList>
            <person name="Maeda T."/>
            <person name="Takahashi S."/>
            <person name="Yoshida T."/>
            <person name="Shimamura S."/>
            <person name="Takaki Y."/>
            <person name="Nagai Y."/>
            <person name="Toyoda A."/>
            <person name="Suzuki Y."/>
            <person name="Arimoto A."/>
            <person name="Ishii H."/>
            <person name="Satoh N."/>
            <person name="Nishiyama T."/>
            <person name="Hasebe M."/>
            <person name="Maruyama T."/>
            <person name="Minagawa J."/>
            <person name="Obokata J."/>
            <person name="Shigenobu S."/>
        </authorList>
    </citation>
    <scope>NUCLEOTIDE SEQUENCE [LARGE SCALE GENOMIC DNA]</scope>
</reference>
<sequence length="565" mass="63822">MMVLVKELQQQLSQYKLKCAGVDTLAVIIKEAKQESVTLARQKKALETAITNLQNRLSTNNLSSSVTIEETDLYVPGTSKQTLDNLARENARLRSLLKSAEHQTGKKPSEDIQELKTLVEELEGGKNQLQAQLQEVEIIKFAMVKQYEERIASLKADMASERETLQKQIQMYKETEGQLLKKSDTDSDKDSFRGDTKSVETQTTKMQHHLVDGVKKSLKLMAEQCVLLDRDLENFNLFETVLESEGASKAQEEAAKVTAENFQEIQDRLREVTLMNQRWQIHSDAKERQHMAGVTELRGEIEAWKQEAESKRAENMRLVHYVEELQVTLSQLQQKPQIDPSIVEILKQQIQVCTEDFTNERKDHEAAINKNKLLQREVEGLKVENEKLKQELENLKLRQTSPPSQPQARQPMQRQSWHPGQFPTIQQYPSVQPRGEGFDNLPQMPAVPFLRNPNSGLRMGAPLSQAGRSQSDSKFAFECDEGPSSLHHAGSRPQAASHSQSELNSGQTVARPGAMASMPVLTRRSSDADADILKHRGAMACPKCSKEFPDEQSGTLLRHIDACEH</sequence>
<keyword evidence="1" id="KW-0175">Coiled coil</keyword>
<dbReference type="GO" id="GO:0051896">
    <property type="term" value="P:regulation of phosphatidylinositol 3-kinase/protein kinase B signal transduction"/>
    <property type="evidence" value="ECO:0007669"/>
    <property type="project" value="InterPro"/>
</dbReference>
<keyword evidence="4" id="KW-1185">Reference proteome</keyword>
<feature type="region of interest" description="Disordered" evidence="2">
    <location>
        <begin position="180"/>
        <end position="204"/>
    </location>
</feature>
<proteinExistence type="predicted"/>
<accession>A0AAV3Z290</accession>
<feature type="coiled-coil region" evidence="1">
    <location>
        <begin position="29"/>
        <end position="56"/>
    </location>
</feature>
<feature type="coiled-coil region" evidence="1">
    <location>
        <begin position="83"/>
        <end position="175"/>
    </location>
</feature>
<dbReference type="PANTHER" id="PTHR31838">
    <property type="entry name" value="CENTROSOMAL PROTEIN OF 55 KDA"/>
    <property type="match status" value="1"/>
</dbReference>
<feature type="compositionally biased region" description="Polar residues" evidence="2">
    <location>
        <begin position="494"/>
        <end position="508"/>
    </location>
</feature>
<dbReference type="InterPro" id="IPR038926">
    <property type="entry name" value="CEP55"/>
</dbReference>
<name>A0AAV3Z290_9GAST</name>